<sequence length="253" mass="26274">MIDQLPPPTGPVPNRPGPGGQQQRGASFEEWLADSSASAGSTGEMPGGEVATGAIGEAPEPTLRMATLRIELLVRDAHGNTELVAMPWQLAAGGHLAQESISAAQLLGGGAVHVPCGVQDPMVRAAGAQPSAASMTVPPVSYAEDLATTTAFLSPAGQSVAAVHEASANSSTATSTAAVVPLAVRLMRWMEQHGHDPSLWIRDYRLDEAGARAVADAMRQLAQEQGLQLERIVVNAREVWRAATPGKENLACP</sequence>
<name>A0ABU7Z0F8_9GAMM</name>
<gene>
    <name evidence="2" type="ORF">SNE34_11615</name>
</gene>
<feature type="compositionally biased region" description="Pro residues" evidence="1">
    <location>
        <begin position="1"/>
        <end position="16"/>
    </location>
</feature>
<evidence type="ECO:0000313" key="2">
    <source>
        <dbReference type="EMBL" id="MEG3184657.1"/>
    </source>
</evidence>
<organism evidence="2 3">
    <name type="scientific">Novilysobacter erysipheiresistens</name>
    <dbReference type="NCBI Taxonomy" id="1749332"/>
    <lineage>
        <taxon>Bacteria</taxon>
        <taxon>Pseudomonadati</taxon>
        <taxon>Pseudomonadota</taxon>
        <taxon>Gammaproteobacteria</taxon>
        <taxon>Lysobacterales</taxon>
        <taxon>Lysobacteraceae</taxon>
        <taxon>Novilysobacter</taxon>
    </lineage>
</organism>
<proteinExistence type="predicted"/>
<comment type="caution">
    <text evidence="2">The sequence shown here is derived from an EMBL/GenBank/DDBJ whole genome shotgun (WGS) entry which is preliminary data.</text>
</comment>
<reference evidence="2 3" key="1">
    <citation type="journal article" date="2016" name="Int. J. Syst. Evol. Microbiol.">
        <title>Lysobacter erysipheiresistens sp. nov., an antagonist of powdery mildew, isolated from tobacco-cultivated soil.</title>
        <authorList>
            <person name="Xie B."/>
            <person name="Li T."/>
            <person name="Lin X."/>
            <person name="Wang C.J."/>
            <person name="Chen Y.J."/>
            <person name="Liu W.J."/>
            <person name="Zhao Z.W."/>
        </authorList>
    </citation>
    <scope>NUCLEOTIDE SEQUENCE [LARGE SCALE GENOMIC DNA]</scope>
    <source>
        <strain evidence="2 3">RS-LYSO-3</strain>
    </source>
</reference>
<dbReference type="EMBL" id="JAXGFP010000006">
    <property type="protein sequence ID" value="MEG3184657.1"/>
    <property type="molecule type" value="Genomic_DNA"/>
</dbReference>
<keyword evidence="3" id="KW-1185">Reference proteome</keyword>
<dbReference type="RefSeq" id="WP_332617393.1">
    <property type="nucleotide sequence ID" value="NZ_JAXGFP010000006.1"/>
</dbReference>
<protein>
    <submittedName>
        <fullName evidence="2">Uncharacterized protein</fullName>
    </submittedName>
</protein>
<evidence type="ECO:0000313" key="3">
    <source>
        <dbReference type="Proteomes" id="UP001355056"/>
    </source>
</evidence>
<accession>A0ABU7Z0F8</accession>
<evidence type="ECO:0000256" key="1">
    <source>
        <dbReference type="SAM" id="MobiDB-lite"/>
    </source>
</evidence>
<feature type="region of interest" description="Disordered" evidence="1">
    <location>
        <begin position="1"/>
        <end position="58"/>
    </location>
</feature>
<dbReference type="Proteomes" id="UP001355056">
    <property type="component" value="Unassembled WGS sequence"/>
</dbReference>